<feature type="binding site" evidence="5">
    <location>
        <position position="226"/>
    </location>
    <ligand>
        <name>Fe cation</name>
        <dbReference type="ChEBI" id="CHEBI:24875"/>
        <note>catalytic</note>
    </ligand>
</feature>
<reference evidence="7" key="1">
    <citation type="submission" date="2016-09" db="EMBL/GenBank/DDBJ databases">
        <authorList>
            <person name="Jeantristanb JTB J.-T."/>
            <person name="Ricardo R."/>
        </authorList>
    </citation>
    <scope>NUCLEOTIDE SEQUENCE [LARGE SCALE GENOMIC DNA]</scope>
</reference>
<keyword evidence="2 5" id="KW-0479">Metal-binding</keyword>
<dbReference type="Pfam" id="PF03055">
    <property type="entry name" value="RPE65"/>
    <property type="match status" value="1"/>
</dbReference>
<dbReference type="STRING" id="269621.A0A238FA98"/>
<dbReference type="PANTHER" id="PTHR10543">
    <property type="entry name" value="BETA-CAROTENE DIOXYGENASE"/>
    <property type="match status" value="1"/>
</dbReference>
<feature type="binding site" evidence="5">
    <location>
        <position position="343"/>
    </location>
    <ligand>
        <name>Fe cation</name>
        <dbReference type="ChEBI" id="CHEBI:24875"/>
        <note>catalytic</note>
    </ligand>
</feature>
<evidence type="ECO:0000313" key="7">
    <source>
        <dbReference type="Proteomes" id="UP000198372"/>
    </source>
</evidence>
<keyword evidence="3" id="KW-0560">Oxidoreductase</keyword>
<dbReference type="AlphaFoldDB" id="A0A238FA98"/>
<dbReference type="OrthoDB" id="1069523at2759"/>
<evidence type="ECO:0000313" key="6">
    <source>
        <dbReference type="EMBL" id="SCV70135.1"/>
    </source>
</evidence>
<dbReference type="GO" id="GO:0046872">
    <property type="term" value="F:metal ion binding"/>
    <property type="evidence" value="ECO:0007669"/>
    <property type="project" value="UniProtKB-KW"/>
</dbReference>
<feature type="binding site" evidence="5">
    <location>
        <position position="280"/>
    </location>
    <ligand>
        <name>Fe cation</name>
        <dbReference type="ChEBI" id="CHEBI:24875"/>
        <note>catalytic</note>
    </ligand>
</feature>
<accession>A0A238FA98</accession>
<dbReference type="InterPro" id="IPR004294">
    <property type="entry name" value="Carotenoid_Oase"/>
</dbReference>
<dbReference type="EMBL" id="FMSP01000005">
    <property type="protein sequence ID" value="SCV70135.1"/>
    <property type="molecule type" value="Genomic_DNA"/>
</dbReference>
<protein>
    <submittedName>
        <fullName evidence="6">BQ2448_1529 protein</fullName>
    </submittedName>
</protein>
<dbReference type="GO" id="GO:0016121">
    <property type="term" value="P:carotene catabolic process"/>
    <property type="evidence" value="ECO:0007669"/>
    <property type="project" value="TreeGrafter"/>
</dbReference>
<dbReference type="PANTHER" id="PTHR10543:SF89">
    <property type="entry name" value="CAROTENOID 9,10(9',10')-CLEAVAGE DIOXYGENASE 1"/>
    <property type="match status" value="1"/>
</dbReference>
<dbReference type="GO" id="GO:0010436">
    <property type="term" value="F:carotenoid dioxygenase activity"/>
    <property type="evidence" value="ECO:0007669"/>
    <property type="project" value="TreeGrafter"/>
</dbReference>
<comment type="similarity">
    <text evidence="1">Belongs to the carotenoid oxygenase family.</text>
</comment>
<sequence length="628" mass="68934">MAKHPYASGNYRPMHCERGLTTCEWQGQIPDELAGGMYIRNGSNPSIANGSSVKTEDFERAYHWFDGDGMLQGVYFPRRPVDAANDPCSPAVAAPEFVNRYVLTDVLLATPAGATEPILPSITTLLGPLKQLPAVIASISRAVILSALSFASASAEAIRHVSVANTSILYHDGRPLAGCESGPLAWVRLPALETVGWWDLEGDDSEIGMREKHGALGWMKEWTTAHPKRDPAIGELILFHSTMLPPYLSYSVIPSTQNGKAKTPRILGAPVPISGPRMMHDCAASHTHTILLDIPLSLDPLNLLRGVPIVAYSPLIPARFGVLPRHNPEAVLWYSAPSCIIFHTAFAYNQVDPVTRQEVLNLICCRLNSPRLVYAAGNIPTPPSQLQPGLEETCRLYYYLFALSDDVSNGQDLAPSHAFALSVLPFEFATVPFEHSMTSCSYVYGCSMRLGSFSAALGGAAKIDCIVKMDVQALVSEGTARGLHDEQAVDERTMIQVLEDQRRGAASHIKVFAMPQGHFAQESSFVSRASPRGEDDGFLLFYVFDESQLDALTGEPMEHAKSELWILDAWTMEDVIAKVQLPQRGELSRLVLIFLTAFMEVGSRNARLHNNVMRQTLDNDLWPLKMPN</sequence>
<evidence type="ECO:0000256" key="2">
    <source>
        <dbReference type="ARBA" id="ARBA00022723"/>
    </source>
</evidence>
<evidence type="ECO:0000256" key="4">
    <source>
        <dbReference type="ARBA" id="ARBA00023004"/>
    </source>
</evidence>
<dbReference type="Proteomes" id="UP000198372">
    <property type="component" value="Unassembled WGS sequence"/>
</dbReference>
<name>A0A238FA98_9BASI</name>
<proteinExistence type="inferred from homology"/>
<keyword evidence="7" id="KW-1185">Reference proteome</keyword>
<gene>
    <name evidence="6" type="ORF">BQ2448_1529</name>
</gene>
<evidence type="ECO:0000256" key="5">
    <source>
        <dbReference type="PIRSR" id="PIRSR604294-1"/>
    </source>
</evidence>
<keyword evidence="4 5" id="KW-0408">Iron</keyword>
<comment type="cofactor">
    <cofactor evidence="5">
        <name>Fe(2+)</name>
        <dbReference type="ChEBI" id="CHEBI:29033"/>
    </cofactor>
    <text evidence="5">Binds 1 Fe(2+) ion per subunit.</text>
</comment>
<evidence type="ECO:0000256" key="3">
    <source>
        <dbReference type="ARBA" id="ARBA00023002"/>
    </source>
</evidence>
<evidence type="ECO:0000256" key="1">
    <source>
        <dbReference type="ARBA" id="ARBA00006787"/>
    </source>
</evidence>
<organism evidence="6 7">
    <name type="scientific">Microbotryum intermedium</name>
    <dbReference type="NCBI Taxonomy" id="269621"/>
    <lineage>
        <taxon>Eukaryota</taxon>
        <taxon>Fungi</taxon>
        <taxon>Dikarya</taxon>
        <taxon>Basidiomycota</taxon>
        <taxon>Pucciniomycotina</taxon>
        <taxon>Microbotryomycetes</taxon>
        <taxon>Microbotryales</taxon>
        <taxon>Microbotryaceae</taxon>
        <taxon>Microbotryum</taxon>
    </lineage>
</organism>